<keyword evidence="6 7" id="KW-0472">Membrane</keyword>
<evidence type="ECO:0000256" key="5">
    <source>
        <dbReference type="ARBA" id="ARBA00022989"/>
    </source>
</evidence>
<dbReference type="PANTHER" id="PTHR12640">
    <property type="entry name" value="RIBOPHORIN II"/>
    <property type="match status" value="1"/>
</dbReference>
<name>A0AAD9FQZ1_PAPLA</name>
<feature type="domain" description="Ribophorin II C-terminal" evidence="9">
    <location>
        <begin position="167"/>
        <end position="258"/>
    </location>
</feature>
<comment type="caution">
    <text evidence="10">The sequence shown here is derived from an EMBL/GenBank/DDBJ whole genome shotgun (WGS) entry which is preliminary data.</text>
</comment>
<feature type="signal peptide" evidence="8">
    <location>
        <begin position="1"/>
        <end position="20"/>
    </location>
</feature>
<keyword evidence="11" id="KW-1185">Reference proteome</keyword>
<feature type="transmembrane region" description="Helical" evidence="7">
    <location>
        <begin position="236"/>
        <end position="256"/>
    </location>
</feature>
<evidence type="ECO:0000256" key="2">
    <source>
        <dbReference type="ARBA" id="ARBA00022692"/>
    </source>
</evidence>
<dbReference type="AlphaFoldDB" id="A0AAD9FQZ1"/>
<sequence length="259" mass="27834">MRGTSLFTLLLLPFLSAASALSLSGKISVPSPDGTVQTYALDNAPTVKLDDSTWKLTFNVDPSVVLNQAHLLFEAESGDVTLPVTVKNGKGSFILNPAKAPQALLASSGTFRPTLLLSTMADQIAQPLGTVSLPASSLKPTPRGRHDLPPRQGEPAFQLLPELAHTFQEEPKAIGGFKALIGVGLVVAPWVLLSILHTRVSPKYTGLSTYSALFLLSLFALEALIVTYWVRLRLYQFLPIFLPLSVVSAYTGKLALSRK</sequence>
<evidence type="ECO:0000256" key="1">
    <source>
        <dbReference type="ARBA" id="ARBA00004477"/>
    </source>
</evidence>
<dbReference type="InterPro" id="IPR008814">
    <property type="entry name" value="Swp1"/>
</dbReference>
<evidence type="ECO:0000313" key="11">
    <source>
        <dbReference type="Proteomes" id="UP001182556"/>
    </source>
</evidence>
<feature type="transmembrane region" description="Helical" evidence="7">
    <location>
        <begin position="179"/>
        <end position="198"/>
    </location>
</feature>
<gene>
    <name evidence="10" type="ORF">DB88DRAFT_486026</name>
</gene>
<reference evidence="10" key="1">
    <citation type="submission" date="2023-02" db="EMBL/GenBank/DDBJ databases">
        <title>Identification and recombinant expression of a fungal hydrolase from Papiliotrema laurentii that hydrolyzes apple cutin and clears colloidal polyester polyurethane.</title>
        <authorList>
            <consortium name="DOE Joint Genome Institute"/>
            <person name="Roman V.A."/>
            <person name="Bojanowski C."/>
            <person name="Crable B.R."/>
            <person name="Wagner D.N."/>
            <person name="Hung C.S."/>
            <person name="Nadeau L.J."/>
            <person name="Schratz L."/>
            <person name="Haridas S."/>
            <person name="Pangilinan J."/>
            <person name="Lipzen A."/>
            <person name="Na H."/>
            <person name="Yan M."/>
            <person name="Ng V."/>
            <person name="Grigoriev I.V."/>
            <person name="Spatafora J.W."/>
            <person name="Barlow D."/>
            <person name="Biffinger J."/>
            <person name="Kelley-Loughnane N."/>
            <person name="Varaljay V.A."/>
            <person name="Crookes-Goodson W.J."/>
        </authorList>
    </citation>
    <scope>NUCLEOTIDE SEQUENCE</scope>
    <source>
        <strain evidence="10">5307AH</strain>
    </source>
</reference>
<feature type="transmembrane region" description="Helical" evidence="7">
    <location>
        <begin position="210"/>
        <end position="230"/>
    </location>
</feature>
<evidence type="ECO:0000256" key="6">
    <source>
        <dbReference type="ARBA" id="ARBA00023136"/>
    </source>
</evidence>
<evidence type="ECO:0000256" key="7">
    <source>
        <dbReference type="SAM" id="Phobius"/>
    </source>
</evidence>
<evidence type="ECO:0000313" key="10">
    <source>
        <dbReference type="EMBL" id="KAK1924581.1"/>
    </source>
</evidence>
<dbReference type="GO" id="GO:0008250">
    <property type="term" value="C:oligosaccharyltransferase complex"/>
    <property type="evidence" value="ECO:0007669"/>
    <property type="project" value="InterPro"/>
</dbReference>
<protein>
    <recommendedName>
        <fullName evidence="9">Ribophorin II C-terminal domain-containing protein</fullName>
    </recommendedName>
</protein>
<evidence type="ECO:0000256" key="4">
    <source>
        <dbReference type="ARBA" id="ARBA00022824"/>
    </source>
</evidence>
<keyword evidence="3 8" id="KW-0732">Signal</keyword>
<evidence type="ECO:0000256" key="3">
    <source>
        <dbReference type="ARBA" id="ARBA00022729"/>
    </source>
</evidence>
<evidence type="ECO:0000259" key="9">
    <source>
        <dbReference type="Pfam" id="PF25147"/>
    </source>
</evidence>
<dbReference type="PANTHER" id="PTHR12640:SF0">
    <property type="entry name" value="DOLICHYL-DIPHOSPHOOLIGOSACCHARIDE--PROTEIN GLYCOSYLTRANSFERASE SUBUNIT 2"/>
    <property type="match status" value="1"/>
</dbReference>
<dbReference type="InterPro" id="IPR056790">
    <property type="entry name" value="Ribophorin_II_C"/>
</dbReference>
<dbReference type="Pfam" id="PF25147">
    <property type="entry name" value="Ribophorin_II_C"/>
    <property type="match status" value="1"/>
</dbReference>
<keyword evidence="5 7" id="KW-1133">Transmembrane helix</keyword>
<dbReference type="Proteomes" id="UP001182556">
    <property type="component" value="Unassembled WGS sequence"/>
</dbReference>
<comment type="subcellular location">
    <subcellularLocation>
        <location evidence="1">Endoplasmic reticulum membrane</location>
        <topology evidence="1">Multi-pass membrane protein</topology>
    </subcellularLocation>
</comment>
<keyword evidence="2 7" id="KW-0812">Transmembrane</keyword>
<keyword evidence="4" id="KW-0256">Endoplasmic reticulum</keyword>
<evidence type="ECO:0000256" key="8">
    <source>
        <dbReference type="SAM" id="SignalP"/>
    </source>
</evidence>
<proteinExistence type="predicted"/>
<feature type="chain" id="PRO_5044315706" description="Ribophorin II C-terminal domain-containing protein" evidence="8">
    <location>
        <begin position="21"/>
        <end position="259"/>
    </location>
</feature>
<dbReference type="GO" id="GO:0006487">
    <property type="term" value="P:protein N-linked glycosylation"/>
    <property type="evidence" value="ECO:0007669"/>
    <property type="project" value="TreeGrafter"/>
</dbReference>
<dbReference type="EMBL" id="JAODAN010000004">
    <property type="protein sequence ID" value="KAK1924581.1"/>
    <property type="molecule type" value="Genomic_DNA"/>
</dbReference>
<organism evidence="10 11">
    <name type="scientific">Papiliotrema laurentii</name>
    <name type="common">Cryptococcus laurentii</name>
    <dbReference type="NCBI Taxonomy" id="5418"/>
    <lineage>
        <taxon>Eukaryota</taxon>
        <taxon>Fungi</taxon>
        <taxon>Dikarya</taxon>
        <taxon>Basidiomycota</taxon>
        <taxon>Agaricomycotina</taxon>
        <taxon>Tremellomycetes</taxon>
        <taxon>Tremellales</taxon>
        <taxon>Rhynchogastremaceae</taxon>
        <taxon>Papiliotrema</taxon>
    </lineage>
</organism>
<accession>A0AAD9FQZ1</accession>